<sequence length="225" mass="23429">MSVSRIIWWMVTVPLGLVGAAVAAFTIPPAELVAGAFAAAVVGGVLGWLTVAESTAPATLGSWRSCLPTAAVSGTAAAAVTVSIVGLITLSGAAAVPLVFVMIVTAPPVTRRLCSWPPIARLLEQQATTGGDHAGAASIPDPAPDAFAELSDEALCHAWRTSFTALQNTSSVTDQLRLARTRQYYLDEIERRDPQGFAQWFHIGVRAGSDPSKFLTPGEQPPPAS</sequence>
<evidence type="ECO:0000256" key="1">
    <source>
        <dbReference type="SAM" id="Phobius"/>
    </source>
</evidence>
<feature type="transmembrane region" description="Helical" evidence="1">
    <location>
        <begin position="71"/>
        <end position="104"/>
    </location>
</feature>
<organism evidence="2 3">
    <name type="scientific">Antrihabitans stalactiti</name>
    <dbReference type="NCBI Taxonomy" id="2584121"/>
    <lineage>
        <taxon>Bacteria</taxon>
        <taxon>Bacillati</taxon>
        <taxon>Actinomycetota</taxon>
        <taxon>Actinomycetes</taxon>
        <taxon>Mycobacteriales</taxon>
        <taxon>Nocardiaceae</taxon>
        <taxon>Antrihabitans</taxon>
    </lineage>
</organism>
<reference evidence="2 3" key="1">
    <citation type="submission" date="2019-05" db="EMBL/GenBank/DDBJ databases">
        <authorList>
            <person name="Lee S.D."/>
        </authorList>
    </citation>
    <scope>NUCLEOTIDE SEQUENCE [LARGE SCALE GENOMIC DNA]</scope>
    <source>
        <strain evidence="2 3">YC2-7</strain>
    </source>
</reference>
<comment type="caution">
    <text evidence="2">The sequence shown here is derived from an EMBL/GenBank/DDBJ whole genome shotgun (WGS) entry which is preliminary data.</text>
</comment>
<evidence type="ECO:0000313" key="2">
    <source>
        <dbReference type="EMBL" id="NMN99083.1"/>
    </source>
</evidence>
<accession>A0A848KJ28</accession>
<gene>
    <name evidence="2" type="ORF">FGL95_29070</name>
</gene>
<name>A0A848KJ28_9NOCA</name>
<keyword evidence="3" id="KW-1185">Reference proteome</keyword>
<keyword evidence="1" id="KW-0472">Membrane</keyword>
<feature type="transmembrane region" description="Helical" evidence="1">
    <location>
        <begin position="6"/>
        <end position="25"/>
    </location>
</feature>
<dbReference type="EMBL" id="VCQU01000014">
    <property type="protein sequence ID" value="NMN99083.1"/>
    <property type="molecule type" value="Genomic_DNA"/>
</dbReference>
<keyword evidence="1" id="KW-0812">Transmembrane</keyword>
<feature type="transmembrane region" description="Helical" evidence="1">
    <location>
        <begin position="32"/>
        <end position="51"/>
    </location>
</feature>
<dbReference type="AlphaFoldDB" id="A0A848KJ28"/>
<protein>
    <submittedName>
        <fullName evidence="2">Uncharacterized protein</fullName>
    </submittedName>
</protein>
<reference evidence="2 3" key="2">
    <citation type="submission" date="2020-06" db="EMBL/GenBank/DDBJ databases">
        <title>Antribacter stalactiti gen. nov., sp. nov., a new member of the family Nacardiaceae isolated from a cave.</title>
        <authorList>
            <person name="Kim I.S."/>
        </authorList>
    </citation>
    <scope>NUCLEOTIDE SEQUENCE [LARGE SCALE GENOMIC DNA]</scope>
    <source>
        <strain evidence="2 3">YC2-7</strain>
    </source>
</reference>
<dbReference type="Proteomes" id="UP000535543">
    <property type="component" value="Unassembled WGS sequence"/>
</dbReference>
<keyword evidence="1" id="KW-1133">Transmembrane helix</keyword>
<dbReference type="RefSeq" id="WP_169594025.1">
    <property type="nucleotide sequence ID" value="NZ_VCQU01000014.1"/>
</dbReference>
<proteinExistence type="predicted"/>
<evidence type="ECO:0000313" key="3">
    <source>
        <dbReference type="Proteomes" id="UP000535543"/>
    </source>
</evidence>